<dbReference type="EMBL" id="JACHMB010000001">
    <property type="protein sequence ID" value="MBB5776237.1"/>
    <property type="molecule type" value="Genomic_DNA"/>
</dbReference>
<reference evidence="1 2" key="1">
    <citation type="submission" date="2020-08" db="EMBL/GenBank/DDBJ databases">
        <title>Sequencing the genomes of 1000 actinobacteria strains.</title>
        <authorList>
            <person name="Klenk H.-P."/>
        </authorList>
    </citation>
    <scope>NUCLEOTIDE SEQUENCE [LARGE SCALE GENOMIC DNA]</scope>
    <source>
        <strain evidence="1 2">DSM 45507</strain>
    </source>
</reference>
<sequence length="51" mass="5807">MREPLDRHDGESAPRRPAVVPPFKRLRWVWVPSGKLPEDSGDVPFVAGDWP</sequence>
<proteinExistence type="predicted"/>
<dbReference type="AlphaFoldDB" id="A0A7W9G2X1"/>
<comment type="caution">
    <text evidence="1">The sequence shown here is derived from an EMBL/GenBank/DDBJ whole genome shotgun (WGS) entry which is preliminary data.</text>
</comment>
<gene>
    <name evidence="1" type="ORF">HD596_002993</name>
</gene>
<protein>
    <submittedName>
        <fullName evidence="1">Uncharacterized protein</fullName>
    </submittedName>
</protein>
<organism evidence="1 2">
    <name type="scientific">Nonomuraea jabiensis</name>
    <dbReference type="NCBI Taxonomy" id="882448"/>
    <lineage>
        <taxon>Bacteria</taxon>
        <taxon>Bacillati</taxon>
        <taxon>Actinomycetota</taxon>
        <taxon>Actinomycetes</taxon>
        <taxon>Streptosporangiales</taxon>
        <taxon>Streptosporangiaceae</taxon>
        <taxon>Nonomuraea</taxon>
    </lineage>
</organism>
<keyword evidence="2" id="KW-1185">Reference proteome</keyword>
<evidence type="ECO:0000313" key="2">
    <source>
        <dbReference type="Proteomes" id="UP000579153"/>
    </source>
</evidence>
<evidence type="ECO:0000313" key="1">
    <source>
        <dbReference type="EMBL" id="MBB5776237.1"/>
    </source>
</evidence>
<dbReference type="Proteomes" id="UP000579153">
    <property type="component" value="Unassembled WGS sequence"/>
</dbReference>
<accession>A0A7W9G2X1</accession>
<name>A0A7W9G2X1_9ACTN</name>